<organism evidence="2 3">
    <name type="scientific">Tritonibacter litoralis</name>
    <dbReference type="NCBI Taxonomy" id="2662264"/>
    <lineage>
        <taxon>Bacteria</taxon>
        <taxon>Pseudomonadati</taxon>
        <taxon>Pseudomonadota</taxon>
        <taxon>Alphaproteobacteria</taxon>
        <taxon>Rhodobacterales</taxon>
        <taxon>Paracoccaceae</taxon>
        <taxon>Tritonibacter</taxon>
    </lineage>
</organism>
<reference evidence="2 3" key="1">
    <citation type="submission" date="2019-10" db="EMBL/GenBank/DDBJ databases">
        <title>Epibacterium sp. nov., isolated from seawater.</title>
        <authorList>
            <person name="Zhang X."/>
            <person name="Li N."/>
        </authorList>
    </citation>
    <scope>NUCLEOTIDE SEQUENCE [LARGE SCALE GENOMIC DNA]</scope>
    <source>
        <strain evidence="2 3">SM1979</strain>
    </source>
</reference>
<dbReference type="Proteomes" id="UP000444174">
    <property type="component" value="Unassembled WGS sequence"/>
</dbReference>
<sequence length="515" mass="56941">MNVLKDQNFGILNAELDAQIGYVCVTGFSRFQHATPTLQIDTHTVAQAQTGLRVEVQDLKDGLPLRAGEHVKWRITYYGPVTTLSRLSVGFNLSPADENGNTPRVHPVTADLILTLDHAKIFTSPDITTQPVNAATWVTPPAPASIRFFSEMHPKAAAHKWYTAPRYVPEQNLVRVKEAIVSGYSAIYTRNGALLREGFRGYPYDHEFFQRLLQEARGHITPLHGNRVALHGAGPPQKIPGRCMFIGTRFLGASGYHIDLTSGESLHKEPFGHWIFEYLPRLWGLHQLQNEDVRLLIPQDAPDYALAQLNMLGFSSDEIVRYNPKHPAQCEELVVPSAPGCHSKFLSEQFATFLTLFWNRADSDTGLAKARKTLAQTPRHKRIYVARSDVPGRRPFAAEAALIDGLKDQGFHILAPGTVSEIEKIALFADAELVVGPMGSGLLNLAYARQTPKVVALVPDLMADRALSDIATYVPMELHYIFGQSQAKTQAEGWAAPWSIDVAQTLMAITEIAGS</sequence>
<evidence type="ECO:0000313" key="2">
    <source>
        <dbReference type="EMBL" id="MQQ09603.1"/>
    </source>
</evidence>
<feature type="domain" description="Glycosyltransferase 61 catalytic" evidence="1">
    <location>
        <begin position="271"/>
        <end position="454"/>
    </location>
</feature>
<dbReference type="AlphaFoldDB" id="A0A843YK53"/>
<evidence type="ECO:0000259" key="1">
    <source>
        <dbReference type="Pfam" id="PF04577"/>
    </source>
</evidence>
<comment type="caution">
    <text evidence="2">The sequence shown here is derived from an EMBL/GenBank/DDBJ whole genome shotgun (WGS) entry which is preliminary data.</text>
</comment>
<dbReference type="EMBL" id="WIBF01000009">
    <property type="protein sequence ID" value="MQQ09603.1"/>
    <property type="molecule type" value="Genomic_DNA"/>
</dbReference>
<accession>A0A843YK53</accession>
<proteinExistence type="predicted"/>
<dbReference type="RefSeq" id="WP_153216580.1">
    <property type="nucleotide sequence ID" value="NZ_WIBF01000009.1"/>
</dbReference>
<name>A0A843YK53_9RHOB</name>
<keyword evidence="3" id="KW-1185">Reference proteome</keyword>
<dbReference type="Pfam" id="PF04577">
    <property type="entry name" value="Glyco_transf_61"/>
    <property type="match status" value="1"/>
</dbReference>
<evidence type="ECO:0000313" key="3">
    <source>
        <dbReference type="Proteomes" id="UP000444174"/>
    </source>
</evidence>
<dbReference type="InterPro" id="IPR049625">
    <property type="entry name" value="Glyco_transf_61_cat"/>
</dbReference>
<gene>
    <name evidence="2" type="ORF">GFB49_14135</name>
</gene>
<protein>
    <submittedName>
        <fullName evidence="2">DUF563 domain-containing protein</fullName>
    </submittedName>
</protein>
<dbReference type="GO" id="GO:0016757">
    <property type="term" value="F:glycosyltransferase activity"/>
    <property type="evidence" value="ECO:0007669"/>
    <property type="project" value="InterPro"/>
</dbReference>